<gene>
    <name evidence="14" type="primary">atp8</name>
</gene>
<dbReference type="AlphaFoldDB" id="A0A3Q8HNI6"/>
<evidence type="ECO:0000256" key="3">
    <source>
        <dbReference type="ARBA" id="ARBA00022448"/>
    </source>
</evidence>
<evidence type="ECO:0000256" key="6">
    <source>
        <dbReference type="ARBA" id="ARBA00022781"/>
    </source>
</evidence>
<dbReference type="EMBL" id="MH841936">
    <property type="protein sequence ID" value="AXY64142.1"/>
    <property type="molecule type" value="Genomic_DNA"/>
</dbReference>
<evidence type="ECO:0000256" key="4">
    <source>
        <dbReference type="ARBA" id="ARBA00022547"/>
    </source>
</evidence>
<keyword evidence="10 13" id="KW-0472">Membrane</keyword>
<evidence type="ECO:0000256" key="5">
    <source>
        <dbReference type="ARBA" id="ARBA00022692"/>
    </source>
</evidence>
<dbReference type="InterPro" id="IPR001421">
    <property type="entry name" value="ATP8_metazoa"/>
</dbReference>
<evidence type="ECO:0000256" key="11">
    <source>
        <dbReference type="RuleBase" id="RU003661"/>
    </source>
</evidence>
<dbReference type="GO" id="GO:0015986">
    <property type="term" value="P:proton motive force-driven ATP synthesis"/>
    <property type="evidence" value="ECO:0007669"/>
    <property type="project" value="InterPro"/>
</dbReference>
<keyword evidence="8 11" id="KW-0406">Ion transport</keyword>
<evidence type="ECO:0000313" key="14">
    <source>
        <dbReference type="EMBL" id="AXY64142.1"/>
    </source>
</evidence>
<evidence type="ECO:0000256" key="1">
    <source>
        <dbReference type="ARBA" id="ARBA00004304"/>
    </source>
</evidence>
<evidence type="ECO:0000256" key="10">
    <source>
        <dbReference type="ARBA" id="ARBA00023136"/>
    </source>
</evidence>
<dbReference type="GO" id="GO:0031966">
    <property type="term" value="C:mitochondrial membrane"/>
    <property type="evidence" value="ECO:0007669"/>
    <property type="project" value="UniProtKB-SubCell"/>
</dbReference>
<keyword evidence="6 11" id="KW-0375">Hydrogen ion transport</keyword>
<accession>A0A3Q8HNI6</accession>
<protein>
    <recommendedName>
        <fullName evidence="11">ATP synthase complex subunit 8</fullName>
    </recommendedName>
</protein>
<evidence type="ECO:0000256" key="2">
    <source>
        <dbReference type="ARBA" id="ARBA00008892"/>
    </source>
</evidence>
<name>A0A3Q8HNI6_9BILA</name>
<reference evidence="14" key="1">
    <citation type="journal article" date="2019" name="Genome Biol. Evol.">
        <title>Mitogenomics Reveals a Novel Genetic Code in Hemichordata.</title>
        <authorList>
            <person name="Li Y."/>
            <person name="Kocot K.M."/>
            <person name="Tassia M.G."/>
            <person name="Cannon J.T."/>
            <person name="Bernt M."/>
            <person name="Halanych K.M."/>
        </authorList>
    </citation>
    <scope>NUCLEOTIDE SEQUENCE</scope>
</reference>
<dbReference type="Pfam" id="PF00895">
    <property type="entry name" value="ATP-synt_8"/>
    <property type="match status" value="1"/>
</dbReference>
<dbReference type="GeneID" id="38574111"/>
<dbReference type="GO" id="GO:0015078">
    <property type="term" value="F:proton transmembrane transporter activity"/>
    <property type="evidence" value="ECO:0007669"/>
    <property type="project" value="InterPro"/>
</dbReference>
<geneLocation type="mitochondrion" evidence="14"/>
<keyword evidence="3 11" id="KW-0813">Transport</keyword>
<dbReference type="GO" id="GO:0045259">
    <property type="term" value="C:proton-transporting ATP synthase complex"/>
    <property type="evidence" value="ECO:0007669"/>
    <property type="project" value="UniProtKB-KW"/>
</dbReference>
<evidence type="ECO:0000256" key="9">
    <source>
        <dbReference type="ARBA" id="ARBA00023128"/>
    </source>
</evidence>
<keyword evidence="9 11" id="KW-0496">Mitochondrion</keyword>
<dbReference type="RefSeq" id="YP_009543755.1">
    <property type="nucleotide sequence ID" value="NC_040108.1"/>
</dbReference>
<sequence length="53" mass="5849">MPQLAPNFWATNFVTIWLLLLMVTMTVTSLHLPTPPSSAPATGQLSSPQWPWA</sequence>
<evidence type="ECO:0000256" key="7">
    <source>
        <dbReference type="ARBA" id="ARBA00022989"/>
    </source>
</evidence>
<organism evidence="14">
    <name type="scientific">Schizocardium brasiliense</name>
    <dbReference type="NCBI Taxonomy" id="1443243"/>
    <lineage>
        <taxon>Eukaryota</taxon>
        <taxon>Metazoa</taxon>
        <taxon>Hemichordata</taxon>
        <taxon>Enteropneusta</taxon>
        <taxon>Spengelidae</taxon>
        <taxon>Schizocardium</taxon>
    </lineage>
</organism>
<keyword evidence="4 11" id="KW-0138">CF(0)</keyword>
<feature type="region of interest" description="Disordered" evidence="12">
    <location>
        <begin position="33"/>
        <end position="53"/>
    </location>
</feature>
<keyword evidence="7 13" id="KW-1133">Transmembrane helix</keyword>
<evidence type="ECO:0000256" key="8">
    <source>
        <dbReference type="ARBA" id="ARBA00023065"/>
    </source>
</evidence>
<evidence type="ECO:0000256" key="12">
    <source>
        <dbReference type="SAM" id="MobiDB-lite"/>
    </source>
</evidence>
<feature type="compositionally biased region" description="Polar residues" evidence="12">
    <location>
        <begin position="39"/>
        <end position="53"/>
    </location>
</feature>
<comment type="subcellular location">
    <subcellularLocation>
        <location evidence="1 11">Mitochondrion membrane</location>
        <topology evidence="1 11">Single-pass membrane protein</topology>
    </subcellularLocation>
</comment>
<evidence type="ECO:0000256" key="13">
    <source>
        <dbReference type="SAM" id="Phobius"/>
    </source>
</evidence>
<proteinExistence type="inferred from homology"/>
<keyword evidence="5 11" id="KW-0812">Transmembrane</keyword>
<comment type="similarity">
    <text evidence="2 11">Belongs to the ATPase protein 8 family.</text>
</comment>
<feature type="transmembrane region" description="Helical" evidence="13">
    <location>
        <begin position="12"/>
        <end position="32"/>
    </location>
</feature>